<dbReference type="PANTHER" id="PTHR33602">
    <property type="entry name" value="REGULATORY PROTEIN RECX FAMILY PROTEIN"/>
    <property type="match status" value="1"/>
</dbReference>
<dbReference type="AlphaFoldDB" id="A0A498INI2"/>
<comment type="similarity">
    <text evidence="2">Belongs to the RecX family.</text>
</comment>
<dbReference type="GO" id="GO:0005737">
    <property type="term" value="C:cytoplasm"/>
    <property type="evidence" value="ECO:0007669"/>
    <property type="project" value="UniProtKB-SubCell"/>
</dbReference>
<protein>
    <recommendedName>
        <fullName evidence="3">Regulatory protein RecX</fullName>
    </recommendedName>
</protein>
<dbReference type="Gene3D" id="1.10.10.10">
    <property type="entry name" value="Winged helix-like DNA-binding domain superfamily/Winged helix DNA-binding domain"/>
    <property type="match status" value="1"/>
</dbReference>
<evidence type="ECO:0000313" key="6">
    <source>
        <dbReference type="EMBL" id="RXH85098.1"/>
    </source>
</evidence>
<evidence type="ECO:0000313" key="7">
    <source>
        <dbReference type="Proteomes" id="UP000290289"/>
    </source>
</evidence>
<gene>
    <name evidence="6" type="ORF">DVH24_041866</name>
</gene>
<evidence type="ECO:0000256" key="3">
    <source>
        <dbReference type="ARBA" id="ARBA00018111"/>
    </source>
</evidence>
<sequence>MQESTDLQLCVCVFWSYSFIYIFCEFDLEVYCRGLINDSLYAEAFSRSRWSSLSWGPRQIKQALFNKGVSTVNAEKAIKLVFEEGKPGEDKELIHGLSKLSMDNLVVQASKQWLRGLEVPEQTRKSRVSSTSY</sequence>
<keyword evidence="4" id="KW-0963">Cytoplasm</keyword>
<dbReference type="PANTHER" id="PTHR33602:SF1">
    <property type="entry name" value="REGULATORY PROTEIN RECX FAMILY PROTEIN"/>
    <property type="match status" value="1"/>
</dbReference>
<evidence type="ECO:0000256" key="2">
    <source>
        <dbReference type="ARBA" id="ARBA00009695"/>
    </source>
</evidence>
<dbReference type="GO" id="GO:0006282">
    <property type="term" value="P:regulation of DNA repair"/>
    <property type="evidence" value="ECO:0007669"/>
    <property type="project" value="InterPro"/>
</dbReference>
<evidence type="ECO:0000259" key="5">
    <source>
        <dbReference type="Pfam" id="PF02631"/>
    </source>
</evidence>
<dbReference type="InterPro" id="IPR003783">
    <property type="entry name" value="Regulatory_RecX"/>
</dbReference>
<dbReference type="InterPro" id="IPR053924">
    <property type="entry name" value="RecX_HTH_2nd"/>
</dbReference>
<dbReference type="InterPro" id="IPR036388">
    <property type="entry name" value="WH-like_DNA-bd_sf"/>
</dbReference>
<dbReference type="EMBL" id="RDQH01000337">
    <property type="protein sequence ID" value="RXH85098.1"/>
    <property type="molecule type" value="Genomic_DNA"/>
</dbReference>
<evidence type="ECO:0000256" key="4">
    <source>
        <dbReference type="ARBA" id="ARBA00022490"/>
    </source>
</evidence>
<dbReference type="Pfam" id="PF02631">
    <property type="entry name" value="RecX_HTH2"/>
    <property type="match status" value="1"/>
</dbReference>
<keyword evidence="7" id="KW-1185">Reference proteome</keyword>
<comment type="caution">
    <text evidence="6">The sequence shown here is derived from an EMBL/GenBank/DDBJ whole genome shotgun (WGS) entry which is preliminary data.</text>
</comment>
<evidence type="ECO:0000256" key="1">
    <source>
        <dbReference type="ARBA" id="ARBA00004496"/>
    </source>
</evidence>
<name>A0A498INI2_MALDO</name>
<reference evidence="6 7" key="1">
    <citation type="submission" date="2018-10" db="EMBL/GenBank/DDBJ databases">
        <title>A high-quality apple genome assembly.</title>
        <authorList>
            <person name="Hu J."/>
        </authorList>
    </citation>
    <scope>NUCLEOTIDE SEQUENCE [LARGE SCALE GENOMIC DNA]</scope>
    <source>
        <strain evidence="7">cv. HFTH1</strain>
        <tissue evidence="6">Young leaf</tissue>
    </source>
</reference>
<dbReference type="Proteomes" id="UP000290289">
    <property type="component" value="Chromosome 11"/>
</dbReference>
<accession>A0A498INI2</accession>
<dbReference type="STRING" id="3750.A0A498INI2"/>
<organism evidence="6 7">
    <name type="scientific">Malus domestica</name>
    <name type="common">Apple</name>
    <name type="synonym">Pyrus malus</name>
    <dbReference type="NCBI Taxonomy" id="3750"/>
    <lineage>
        <taxon>Eukaryota</taxon>
        <taxon>Viridiplantae</taxon>
        <taxon>Streptophyta</taxon>
        <taxon>Embryophyta</taxon>
        <taxon>Tracheophyta</taxon>
        <taxon>Spermatophyta</taxon>
        <taxon>Magnoliopsida</taxon>
        <taxon>eudicotyledons</taxon>
        <taxon>Gunneridae</taxon>
        <taxon>Pentapetalae</taxon>
        <taxon>rosids</taxon>
        <taxon>fabids</taxon>
        <taxon>Rosales</taxon>
        <taxon>Rosaceae</taxon>
        <taxon>Amygdaloideae</taxon>
        <taxon>Maleae</taxon>
        <taxon>Malus</taxon>
    </lineage>
</organism>
<proteinExistence type="inferred from homology"/>
<comment type="subcellular location">
    <subcellularLocation>
        <location evidence="1">Cytoplasm</location>
    </subcellularLocation>
</comment>
<feature type="domain" description="RecX second three-helical" evidence="5">
    <location>
        <begin position="37"/>
        <end position="77"/>
    </location>
</feature>